<dbReference type="Proteomes" id="UP000765509">
    <property type="component" value="Unassembled WGS sequence"/>
</dbReference>
<name>A0A9Q3H8L0_9BASI</name>
<reference evidence="1" key="1">
    <citation type="submission" date="2021-03" db="EMBL/GenBank/DDBJ databases">
        <title>Draft genome sequence of rust myrtle Austropuccinia psidii MF-1, a brazilian biotype.</title>
        <authorList>
            <person name="Quecine M.C."/>
            <person name="Pachon D.M.R."/>
            <person name="Bonatelli M.L."/>
            <person name="Correr F.H."/>
            <person name="Franceschini L.M."/>
            <person name="Leite T.F."/>
            <person name="Margarido G.R.A."/>
            <person name="Almeida C.A."/>
            <person name="Ferrarezi J.A."/>
            <person name="Labate C.A."/>
        </authorList>
    </citation>
    <scope>NUCLEOTIDE SEQUENCE</scope>
    <source>
        <strain evidence="1">MF-1</strain>
    </source>
</reference>
<evidence type="ECO:0000313" key="1">
    <source>
        <dbReference type="EMBL" id="MBW0493749.1"/>
    </source>
</evidence>
<keyword evidence="2" id="KW-1185">Reference proteome</keyword>
<organism evidence="1 2">
    <name type="scientific">Austropuccinia psidii MF-1</name>
    <dbReference type="NCBI Taxonomy" id="1389203"/>
    <lineage>
        <taxon>Eukaryota</taxon>
        <taxon>Fungi</taxon>
        <taxon>Dikarya</taxon>
        <taxon>Basidiomycota</taxon>
        <taxon>Pucciniomycotina</taxon>
        <taxon>Pucciniomycetes</taxon>
        <taxon>Pucciniales</taxon>
        <taxon>Sphaerophragmiaceae</taxon>
        <taxon>Austropuccinia</taxon>
    </lineage>
</organism>
<proteinExistence type="predicted"/>
<gene>
    <name evidence="1" type="ORF">O181_033464</name>
</gene>
<sequence length="160" mass="18803">MYGIDIYNSKDRHITIVTNNEKKMFLHIYQISNKGLLEKLLNEFKERKLNSNLTIKQKLSLLKILRENRPAFAIGKEPLGNIRGHHIKSHIEGERPDLPILRRHPCPESLQNRKDIEKHINELLDIDVIIKMGHNQIGEVTTPVLLTFHYGKARFCEYFR</sequence>
<comment type="caution">
    <text evidence="1">The sequence shown here is derived from an EMBL/GenBank/DDBJ whole genome shotgun (WGS) entry which is preliminary data.</text>
</comment>
<dbReference type="OrthoDB" id="115435at2759"/>
<protein>
    <submittedName>
        <fullName evidence="1">Uncharacterized protein</fullName>
    </submittedName>
</protein>
<dbReference type="AlphaFoldDB" id="A0A9Q3H8L0"/>
<evidence type="ECO:0000313" key="2">
    <source>
        <dbReference type="Proteomes" id="UP000765509"/>
    </source>
</evidence>
<dbReference type="EMBL" id="AVOT02012211">
    <property type="protein sequence ID" value="MBW0493749.1"/>
    <property type="molecule type" value="Genomic_DNA"/>
</dbReference>
<accession>A0A9Q3H8L0</accession>